<evidence type="ECO:0000256" key="3">
    <source>
        <dbReference type="ARBA" id="ARBA00043265"/>
    </source>
</evidence>
<gene>
    <name evidence="5" type="ORF">GDO54_013586</name>
</gene>
<proteinExistence type="predicted"/>
<dbReference type="InterPro" id="IPR036179">
    <property type="entry name" value="Ig-like_dom_sf"/>
</dbReference>
<protein>
    <recommendedName>
        <fullName evidence="4">Ig-like domain-containing protein</fullName>
    </recommendedName>
</protein>
<dbReference type="AlphaFoldDB" id="A0AAV3AI43"/>
<keyword evidence="2" id="KW-1064">Adaptive immunity</keyword>
<keyword evidence="3" id="KW-1280">Immunoglobulin</keyword>
<keyword evidence="6" id="KW-1185">Reference proteome</keyword>
<dbReference type="PANTHER" id="PTHR23266">
    <property type="entry name" value="IMMUNOGLOBULIN HEAVY CHAIN"/>
    <property type="match status" value="1"/>
</dbReference>
<dbReference type="Pfam" id="PF07686">
    <property type="entry name" value="V-set"/>
    <property type="match status" value="1"/>
</dbReference>
<dbReference type="InterPro" id="IPR013783">
    <property type="entry name" value="Ig-like_fold"/>
</dbReference>
<comment type="caution">
    <text evidence="5">The sequence shown here is derived from an EMBL/GenBank/DDBJ whole genome shotgun (WGS) entry which is preliminary data.</text>
</comment>
<evidence type="ECO:0000313" key="6">
    <source>
        <dbReference type="Proteomes" id="UP001181693"/>
    </source>
</evidence>
<dbReference type="GO" id="GO:0002250">
    <property type="term" value="P:adaptive immune response"/>
    <property type="evidence" value="ECO:0007669"/>
    <property type="project" value="UniProtKB-KW"/>
</dbReference>
<accession>A0AAV3AI43</accession>
<sequence length="101" mass="11604">MNWVRQFPSGELQWVSYISAPSGSTKEYHDSVKGRFTISRDNSNSLSSLKMENMKTEDSAVYYCARHTDKNILSYITKTVIFLPHGICRWQHITVIDVSLS</sequence>
<dbReference type="Gene3D" id="2.60.40.10">
    <property type="entry name" value="Immunoglobulins"/>
    <property type="match status" value="1"/>
</dbReference>
<evidence type="ECO:0000256" key="2">
    <source>
        <dbReference type="ARBA" id="ARBA00023130"/>
    </source>
</evidence>
<evidence type="ECO:0000259" key="4">
    <source>
        <dbReference type="PROSITE" id="PS50835"/>
    </source>
</evidence>
<name>A0AAV3AI43_PYXAD</name>
<dbReference type="InterPro" id="IPR013106">
    <property type="entry name" value="Ig_V-set"/>
</dbReference>
<dbReference type="EMBL" id="DYDO01000006">
    <property type="protein sequence ID" value="DBA22567.1"/>
    <property type="molecule type" value="Genomic_DNA"/>
</dbReference>
<dbReference type="InterPro" id="IPR007110">
    <property type="entry name" value="Ig-like_dom"/>
</dbReference>
<dbReference type="Proteomes" id="UP001181693">
    <property type="component" value="Unassembled WGS sequence"/>
</dbReference>
<dbReference type="PROSITE" id="PS50835">
    <property type="entry name" value="IG_LIKE"/>
    <property type="match status" value="1"/>
</dbReference>
<dbReference type="InterPro" id="IPR050199">
    <property type="entry name" value="IgHV"/>
</dbReference>
<keyword evidence="1" id="KW-0391">Immunity</keyword>
<evidence type="ECO:0000256" key="1">
    <source>
        <dbReference type="ARBA" id="ARBA00022859"/>
    </source>
</evidence>
<feature type="domain" description="Ig-like" evidence="4">
    <location>
        <begin position="1"/>
        <end position="74"/>
    </location>
</feature>
<dbReference type="GO" id="GO:0019814">
    <property type="term" value="C:immunoglobulin complex"/>
    <property type="evidence" value="ECO:0007669"/>
    <property type="project" value="UniProtKB-KW"/>
</dbReference>
<dbReference type="GO" id="GO:0005576">
    <property type="term" value="C:extracellular region"/>
    <property type="evidence" value="ECO:0007669"/>
    <property type="project" value="UniProtKB-ARBA"/>
</dbReference>
<organism evidence="5 6">
    <name type="scientific">Pyxicephalus adspersus</name>
    <name type="common">African bullfrog</name>
    <dbReference type="NCBI Taxonomy" id="30357"/>
    <lineage>
        <taxon>Eukaryota</taxon>
        <taxon>Metazoa</taxon>
        <taxon>Chordata</taxon>
        <taxon>Craniata</taxon>
        <taxon>Vertebrata</taxon>
        <taxon>Euteleostomi</taxon>
        <taxon>Amphibia</taxon>
        <taxon>Batrachia</taxon>
        <taxon>Anura</taxon>
        <taxon>Neobatrachia</taxon>
        <taxon>Ranoidea</taxon>
        <taxon>Pyxicephalidae</taxon>
        <taxon>Pyxicephalinae</taxon>
        <taxon>Pyxicephalus</taxon>
    </lineage>
</organism>
<dbReference type="SMART" id="SM00406">
    <property type="entry name" value="IGv"/>
    <property type="match status" value="1"/>
</dbReference>
<reference evidence="5" key="1">
    <citation type="thesis" date="2020" institute="ProQuest LLC" country="789 East Eisenhower Parkway, Ann Arbor, MI, USA">
        <title>Comparative Genomics and Chromosome Evolution.</title>
        <authorList>
            <person name="Mudd A.B."/>
        </authorList>
    </citation>
    <scope>NUCLEOTIDE SEQUENCE</scope>
    <source>
        <strain evidence="5">1538</strain>
        <tissue evidence="5">Blood</tissue>
    </source>
</reference>
<dbReference type="SUPFAM" id="SSF48726">
    <property type="entry name" value="Immunoglobulin"/>
    <property type="match status" value="1"/>
</dbReference>
<evidence type="ECO:0000313" key="5">
    <source>
        <dbReference type="EMBL" id="DBA22567.1"/>
    </source>
</evidence>